<protein>
    <recommendedName>
        <fullName evidence="4">Crinkler effector protein N-terminal domain-containing protein</fullName>
    </recommendedName>
</protein>
<evidence type="ECO:0000313" key="5">
    <source>
        <dbReference type="EMBL" id="KAH8999519.1"/>
    </source>
</evidence>
<evidence type="ECO:0000256" key="3">
    <source>
        <dbReference type="ARBA" id="ARBA00022525"/>
    </source>
</evidence>
<evidence type="ECO:0000313" key="6">
    <source>
        <dbReference type="Proteomes" id="UP001201163"/>
    </source>
</evidence>
<sequence length="559" mass="63127">MPTTRSAARNYELWCIIEGEDDTFPVTVPPEDTVYDLKVQVLAACDAMDPFRGLYARNLKLTKERQRLPDFSSNTNYLISSTLISAVWPTKPLQGHISVFVHLPSRTTLGKRRLAHNGSSDDFDFVRDSKVLTFAPSELGKPGKYKSLQGNSDQRILDDRPEADQVPPASLLYHGFGRFMDSFTDKGIRVESRRVNGLDALGVILGRELTAAAIGGVYFDGHYCGPHKAVTCVVEFKNELVDINSMPMIELTGYVARSRKQSSDYQSGPLFKGWNVPSLGLTVVGPYVTFYGVIFLGRSQWRLVPLTPTLSCVESACEGNDRMALYAAFSGAFSLLRHIDEDAQRYRLELPTLPHADRRFPYVSELPKYPPSAENAENEILRFRILRYLFPDTPPYRQLYIAKTLNGPEREIVVKFTRRYSIELHAFCANRERAPSILGFGQVPGGWFVVAMDYISEAVFPSHSTDLPRLRDQWTHDLRTLVDSFHEQGLVHGDLRQPNMICHGERIMLIDFDWGGRVGEASYPHARLNPQLTIGRQSVGGEITKNDDDRILQQTLQEF</sequence>
<feature type="domain" description="Crinkler effector protein N-terminal" evidence="4">
    <location>
        <begin position="12"/>
        <end position="101"/>
    </location>
</feature>
<dbReference type="EMBL" id="JAKELL010000004">
    <property type="protein sequence ID" value="KAH8999519.1"/>
    <property type="molecule type" value="Genomic_DNA"/>
</dbReference>
<evidence type="ECO:0000259" key="4">
    <source>
        <dbReference type="Pfam" id="PF20147"/>
    </source>
</evidence>
<keyword evidence="3" id="KW-0964">Secreted</keyword>
<evidence type="ECO:0000256" key="1">
    <source>
        <dbReference type="ARBA" id="ARBA00004340"/>
    </source>
</evidence>
<dbReference type="Gene3D" id="1.10.510.10">
    <property type="entry name" value="Transferase(Phosphotransferase) domain 1"/>
    <property type="match status" value="1"/>
</dbReference>
<gene>
    <name evidence="5" type="ORF">EDB92DRAFT_1941159</name>
</gene>
<accession>A0AAD4LRH8</accession>
<evidence type="ECO:0000256" key="2">
    <source>
        <dbReference type="ARBA" id="ARBA00004613"/>
    </source>
</evidence>
<dbReference type="InterPro" id="IPR045379">
    <property type="entry name" value="Crinkler_N"/>
</dbReference>
<dbReference type="Proteomes" id="UP001201163">
    <property type="component" value="Unassembled WGS sequence"/>
</dbReference>
<dbReference type="GO" id="GO:0043657">
    <property type="term" value="C:host cell"/>
    <property type="evidence" value="ECO:0007669"/>
    <property type="project" value="UniProtKB-SubCell"/>
</dbReference>
<dbReference type="AlphaFoldDB" id="A0AAD4LRH8"/>
<comment type="subcellular location">
    <subcellularLocation>
        <location evidence="1">Host cell</location>
    </subcellularLocation>
    <subcellularLocation>
        <location evidence="2">Secreted</location>
    </subcellularLocation>
</comment>
<dbReference type="Pfam" id="PF20147">
    <property type="entry name" value="Crinkler"/>
    <property type="match status" value="1"/>
</dbReference>
<keyword evidence="6" id="KW-1185">Reference proteome</keyword>
<proteinExistence type="predicted"/>
<comment type="caution">
    <text evidence="5">The sequence shown here is derived from an EMBL/GenBank/DDBJ whole genome shotgun (WGS) entry which is preliminary data.</text>
</comment>
<organism evidence="5 6">
    <name type="scientific">Lactarius akahatsu</name>
    <dbReference type="NCBI Taxonomy" id="416441"/>
    <lineage>
        <taxon>Eukaryota</taxon>
        <taxon>Fungi</taxon>
        <taxon>Dikarya</taxon>
        <taxon>Basidiomycota</taxon>
        <taxon>Agaricomycotina</taxon>
        <taxon>Agaricomycetes</taxon>
        <taxon>Russulales</taxon>
        <taxon>Russulaceae</taxon>
        <taxon>Lactarius</taxon>
    </lineage>
</organism>
<reference evidence="5" key="1">
    <citation type="submission" date="2022-01" db="EMBL/GenBank/DDBJ databases">
        <title>Comparative genomics reveals a dynamic genome evolution in the ectomycorrhizal milk-cap (Lactarius) mushrooms.</title>
        <authorList>
            <consortium name="DOE Joint Genome Institute"/>
            <person name="Lebreton A."/>
            <person name="Tang N."/>
            <person name="Kuo A."/>
            <person name="LaButti K."/>
            <person name="Drula E."/>
            <person name="Barry K."/>
            <person name="Clum A."/>
            <person name="Lipzen A."/>
            <person name="Mousain D."/>
            <person name="Ng V."/>
            <person name="Wang R."/>
            <person name="Wang X."/>
            <person name="Dai Y."/>
            <person name="Henrissat B."/>
            <person name="Grigoriev I.V."/>
            <person name="Guerin-Laguette A."/>
            <person name="Yu F."/>
            <person name="Martin F.M."/>
        </authorList>
    </citation>
    <scope>NUCLEOTIDE SEQUENCE</scope>
    <source>
        <strain evidence="5">QP</strain>
    </source>
</reference>
<dbReference type="GO" id="GO:0005576">
    <property type="term" value="C:extracellular region"/>
    <property type="evidence" value="ECO:0007669"/>
    <property type="project" value="UniProtKB-SubCell"/>
</dbReference>
<dbReference type="InterPro" id="IPR011009">
    <property type="entry name" value="Kinase-like_dom_sf"/>
</dbReference>
<name>A0AAD4LRH8_9AGAM</name>
<dbReference type="SUPFAM" id="SSF56112">
    <property type="entry name" value="Protein kinase-like (PK-like)"/>
    <property type="match status" value="1"/>
</dbReference>